<dbReference type="InterPro" id="IPR015422">
    <property type="entry name" value="PyrdxlP-dep_Trfase_small"/>
</dbReference>
<reference evidence="10" key="1">
    <citation type="journal article" date="2023" name="G3 (Bethesda)">
        <title>Whole genome assemblies of Zophobas morio and Tenebrio molitor.</title>
        <authorList>
            <person name="Kaur S."/>
            <person name="Stinson S.A."/>
            <person name="diCenzo G.C."/>
        </authorList>
    </citation>
    <scope>NUCLEOTIDE SEQUENCE</scope>
    <source>
        <strain evidence="10">QUZm001</strain>
    </source>
</reference>
<dbReference type="InterPro" id="IPR024169">
    <property type="entry name" value="SP_NH2Trfase/AEP_transaminase"/>
</dbReference>
<sequence>MAENETLDYENVYKKSAKRFMHKEYLLLGGGPINCSDRVLKAISMQTLNPLSVDMHQLMDEIKEMTQYLFQTKNRLTLVSQTSGSGGNETIITNLLDRGDKLVIAIGGTWGERVLDMALRYEYDVLPLTKPAGEVYTLEELENAVKSHKAKLLFVTHGESTGGILQKLEGLGPMCHKYGCLLGVDAVVSIAVDPLFVDRWEIDAVNAGTQKAIGAPPGMCLLTFSPRAEQRMREKKMKPPYYFDMLRQGIYFDCFGDHTRMFHYTFSSNMLSAVREALAQICEEGLLEIWARHKRNVEYFWKRLDEIGYTCFVNKRENRFHGVTGVNVPEGISQRELIKFAKDKYDIEIAPGFGPTLNKAMRLGLMGTNSRPEMADYLIEALKDGFQYLNK</sequence>
<evidence type="ECO:0000256" key="2">
    <source>
        <dbReference type="ARBA" id="ARBA00009236"/>
    </source>
</evidence>
<dbReference type="PANTHER" id="PTHR21152">
    <property type="entry name" value="AMINOTRANSFERASE CLASS V"/>
    <property type="match status" value="1"/>
</dbReference>
<protein>
    <recommendedName>
        <fullName evidence="6">Alanine--glyoxylate aminotransferase</fullName>
        <ecNumber evidence="6">2.6.1.44</ecNumber>
    </recommendedName>
</protein>
<dbReference type="Proteomes" id="UP001168821">
    <property type="component" value="Unassembled WGS sequence"/>
</dbReference>
<accession>A0AA38M469</accession>
<dbReference type="InterPro" id="IPR000192">
    <property type="entry name" value="Aminotrans_V_dom"/>
</dbReference>
<dbReference type="GO" id="GO:0019265">
    <property type="term" value="P:glycine biosynthetic process, by transamination of glyoxylate"/>
    <property type="evidence" value="ECO:0007669"/>
    <property type="project" value="TreeGrafter"/>
</dbReference>
<name>A0AA38M469_9CUCU</name>
<dbReference type="EMBL" id="JALNTZ010000008">
    <property type="protein sequence ID" value="KAJ3642848.1"/>
    <property type="molecule type" value="Genomic_DNA"/>
</dbReference>
<dbReference type="PANTHER" id="PTHR21152:SF40">
    <property type="entry name" value="ALANINE--GLYOXYLATE AMINOTRANSFERASE"/>
    <property type="match status" value="1"/>
</dbReference>
<comment type="catalytic activity">
    <reaction evidence="6">
        <text>glyoxylate + L-alanine = glycine + pyruvate</text>
        <dbReference type="Rhea" id="RHEA:24248"/>
        <dbReference type="ChEBI" id="CHEBI:15361"/>
        <dbReference type="ChEBI" id="CHEBI:36655"/>
        <dbReference type="ChEBI" id="CHEBI:57305"/>
        <dbReference type="ChEBI" id="CHEBI:57972"/>
        <dbReference type="EC" id="2.6.1.44"/>
    </reaction>
</comment>
<evidence type="ECO:0000256" key="6">
    <source>
        <dbReference type="PIRNR" id="PIRNR000524"/>
    </source>
</evidence>
<evidence type="ECO:0000256" key="4">
    <source>
        <dbReference type="ARBA" id="ARBA00022679"/>
    </source>
</evidence>
<organism evidence="10 11">
    <name type="scientific">Zophobas morio</name>
    <dbReference type="NCBI Taxonomy" id="2755281"/>
    <lineage>
        <taxon>Eukaryota</taxon>
        <taxon>Metazoa</taxon>
        <taxon>Ecdysozoa</taxon>
        <taxon>Arthropoda</taxon>
        <taxon>Hexapoda</taxon>
        <taxon>Insecta</taxon>
        <taxon>Pterygota</taxon>
        <taxon>Neoptera</taxon>
        <taxon>Endopterygota</taxon>
        <taxon>Coleoptera</taxon>
        <taxon>Polyphaga</taxon>
        <taxon>Cucujiformia</taxon>
        <taxon>Tenebrionidae</taxon>
        <taxon>Zophobas</taxon>
    </lineage>
</organism>
<keyword evidence="3" id="KW-0032">Aminotransferase</keyword>
<feature type="domain" description="Aminotransferase class V" evidence="9">
    <location>
        <begin position="49"/>
        <end position="352"/>
    </location>
</feature>
<dbReference type="EC" id="2.6.1.44" evidence="6"/>
<evidence type="ECO:0000256" key="7">
    <source>
        <dbReference type="PIRSR" id="PIRSR000524-1"/>
    </source>
</evidence>
<evidence type="ECO:0000256" key="8">
    <source>
        <dbReference type="PIRSR" id="PIRSR000524-50"/>
    </source>
</evidence>
<dbReference type="Gene3D" id="3.90.1150.10">
    <property type="entry name" value="Aspartate Aminotransferase, domain 1"/>
    <property type="match status" value="1"/>
</dbReference>
<evidence type="ECO:0000256" key="1">
    <source>
        <dbReference type="ARBA" id="ARBA00001933"/>
    </source>
</evidence>
<proteinExistence type="inferred from homology"/>
<comment type="caution">
    <text evidence="10">The sequence shown here is derived from an EMBL/GenBank/DDBJ whole genome shotgun (WGS) entry which is preliminary data.</text>
</comment>
<dbReference type="InterPro" id="IPR015421">
    <property type="entry name" value="PyrdxlP-dep_Trfase_major"/>
</dbReference>
<gene>
    <name evidence="10" type="ORF">Zmor_025599</name>
</gene>
<dbReference type="PIRSF" id="PIRSF000524">
    <property type="entry name" value="SPT"/>
    <property type="match status" value="1"/>
</dbReference>
<dbReference type="FunFam" id="3.40.640.10:FF:000027">
    <property type="entry name" value="Serine--pyruvate aminotransferase, mitochondrial"/>
    <property type="match status" value="1"/>
</dbReference>
<evidence type="ECO:0000256" key="5">
    <source>
        <dbReference type="ARBA" id="ARBA00022898"/>
    </source>
</evidence>
<feature type="binding site" evidence="7">
    <location>
        <position position="362"/>
    </location>
    <ligand>
        <name>substrate</name>
    </ligand>
</feature>
<evidence type="ECO:0000313" key="11">
    <source>
        <dbReference type="Proteomes" id="UP001168821"/>
    </source>
</evidence>
<dbReference type="Gene3D" id="3.40.640.10">
    <property type="entry name" value="Type I PLP-dependent aspartate aminotransferase-like (Major domain)"/>
    <property type="match status" value="1"/>
</dbReference>
<keyword evidence="4" id="KW-0808">Transferase</keyword>
<feature type="modified residue" description="N6-(pyridoxal phosphate)lysine" evidence="8">
    <location>
        <position position="211"/>
    </location>
</feature>
<dbReference type="Pfam" id="PF00266">
    <property type="entry name" value="Aminotran_5"/>
    <property type="match status" value="1"/>
</dbReference>
<dbReference type="GO" id="GO:0008453">
    <property type="term" value="F:alanine-glyoxylate transaminase activity"/>
    <property type="evidence" value="ECO:0007669"/>
    <property type="project" value="UniProtKB-EC"/>
</dbReference>
<evidence type="ECO:0000259" key="9">
    <source>
        <dbReference type="Pfam" id="PF00266"/>
    </source>
</evidence>
<comment type="cofactor">
    <cofactor evidence="1 6 8">
        <name>pyridoxal 5'-phosphate</name>
        <dbReference type="ChEBI" id="CHEBI:597326"/>
    </cofactor>
</comment>
<dbReference type="GO" id="GO:0004760">
    <property type="term" value="F:L-serine-pyruvate transaminase activity"/>
    <property type="evidence" value="ECO:0007669"/>
    <property type="project" value="TreeGrafter"/>
</dbReference>
<evidence type="ECO:0000313" key="10">
    <source>
        <dbReference type="EMBL" id="KAJ3642848.1"/>
    </source>
</evidence>
<keyword evidence="5 6" id="KW-0663">Pyridoxal phosphate</keyword>
<evidence type="ECO:0000256" key="3">
    <source>
        <dbReference type="ARBA" id="ARBA00022576"/>
    </source>
</evidence>
<keyword evidence="11" id="KW-1185">Reference proteome</keyword>
<dbReference type="InterPro" id="IPR015424">
    <property type="entry name" value="PyrdxlP-dep_Trfase"/>
</dbReference>
<comment type="similarity">
    <text evidence="2 6">Belongs to the class-V pyridoxal-phosphate-dependent aminotransferase family.</text>
</comment>
<dbReference type="GO" id="GO:0005777">
    <property type="term" value="C:peroxisome"/>
    <property type="evidence" value="ECO:0007669"/>
    <property type="project" value="TreeGrafter"/>
</dbReference>
<dbReference type="AlphaFoldDB" id="A0AA38M469"/>
<dbReference type="SUPFAM" id="SSF53383">
    <property type="entry name" value="PLP-dependent transferases"/>
    <property type="match status" value="1"/>
</dbReference>